<evidence type="ECO:0000313" key="3">
    <source>
        <dbReference type="Proteomes" id="UP001500124"/>
    </source>
</evidence>
<organism evidence="2 3">
    <name type="scientific">Streptomyces similanensis</name>
    <dbReference type="NCBI Taxonomy" id="1274988"/>
    <lineage>
        <taxon>Bacteria</taxon>
        <taxon>Bacillati</taxon>
        <taxon>Actinomycetota</taxon>
        <taxon>Actinomycetes</taxon>
        <taxon>Kitasatosporales</taxon>
        <taxon>Streptomycetaceae</taxon>
        <taxon>Streptomyces</taxon>
    </lineage>
</organism>
<dbReference type="RefSeq" id="WP_345672767.1">
    <property type="nucleotide sequence ID" value="NZ_BAABKC010000158.1"/>
</dbReference>
<dbReference type="Proteomes" id="UP001500124">
    <property type="component" value="Unassembled WGS sequence"/>
</dbReference>
<comment type="caution">
    <text evidence="2">The sequence shown here is derived from an EMBL/GenBank/DDBJ whole genome shotgun (WGS) entry which is preliminary data.</text>
</comment>
<evidence type="ECO:0008006" key="4">
    <source>
        <dbReference type="Google" id="ProtNLM"/>
    </source>
</evidence>
<keyword evidence="1" id="KW-1133">Transmembrane helix</keyword>
<accession>A0ABP9LPR9</accession>
<feature type="transmembrane region" description="Helical" evidence="1">
    <location>
        <begin position="50"/>
        <end position="69"/>
    </location>
</feature>
<evidence type="ECO:0000313" key="2">
    <source>
        <dbReference type="EMBL" id="GAA5082995.1"/>
    </source>
</evidence>
<evidence type="ECO:0000256" key="1">
    <source>
        <dbReference type="SAM" id="Phobius"/>
    </source>
</evidence>
<reference evidence="3" key="1">
    <citation type="journal article" date="2019" name="Int. J. Syst. Evol. Microbiol.">
        <title>The Global Catalogue of Microorganisms (GCM) 10K type strain sequencing project: providing services to taxonomists for standard genome sequencing and annotation.</title>
        <authorList>
            <consortium name="The Broad Institute Genomics Platform"/>
            <consortium name="The Broad Institute Genome Sequencing Center for Infectious Disease"/>
            <person name="Wu L."/>
            <person name="Ma J."/>
        </authorList>
    </citation>
    <scope>NUCLEOTIDE SEQUENCE [LARGE SCALE GENOMIC DNA]</scope>
    <source>
        <strain evidence="3">JCM 18410</strain>
    </source>
</reference>
<sequence length="114" mass="11973">MPRLVRATRYAAGLAVGLAHMLLALWAGVAAGTYAWQHGYTLPLDTSSSAAWNGALAIGLLVAMGALLWPQPWMTQVRSLVRGRPLAPCPTCGALAEPPTANNDLNTTPKEIAP</sequence>
<gene>
    <name evidence="2" type="ORF">GCM10023336_77900</name>
</gene>
<keyword evidence="1" id="KW-0812">Transmembrane</keyword>
<keyword evidence="3" id="KW-1185">Reference proteome</keyword>
<protein>
    <recommendedName>
        <fullName evidence="4">ABC transporter permease</fullName>
    </recommendedName>
</protein>
<dbReference type="EMBL" id="BAABKC010000158">
    <property type="protein sequence ID" value="GAA5082995.1"/>
    <property type="molecule type" value="Genomic_DNA"/>
</dbReference>
<name>A0ABP9LPR9_9ACTN</name>
<keyword evidence="1" id="KW-0472">Membrane</keyword>
<proteinExistence type="predicted"/>